<proteinExistence type="inferred from homology"/>
<evidence type="ECO:0000256" key="4">
    <source>
        <dbReference type="ARBA" id="ARBA00022840"/>
    </source>
</evidence>
<dbReference type="Gene3D" id="3.40.50.300">
    <property type="entry name" value="P-loop containing nucleotide triphosphate hydrolases"/>
    <property type="match status" value="1"/>
</dbReference>
<evidence type="ECO:0000256" key="1">
    <source>
        <dbReference type="ARBA" id="ARBA00005417"/>
    </source>
</evidence>
<organism evidence="6 7">
    <name type="scientific">Tumebacillus lipolyticus</name>
    <dbReference type="NCBI Taxonomy" id="1280370"/>
    <lineage>
        <taxon>Bacteria</taxon>
        <taxon>Bacillati</taxon>
        <taxon>Bacillota</taxon>
        <taxon>Bacilli</taxon>
        <taxon>Bacillales</taxon>
        <taxon>Alicyclobacillaceae</taxon>
        <taxon>Tumebacillus</taxon>
    </lineage>
</organism>
<dbReference type="PROSITE" id="PS50893">
    <property type="entry name" value="ABC_TRANSPORTER_2"/>
    <property type="match status" value="1"/>
</dbReference>
<dbReference type="PANTHER" id="PTHR43335">
    <property type="entry name" value="ABC TRANSPORTER, ATP-BINDING PROTEIN"/>
    <property type="match status" value="1"/>
</dbReference>
<dbReference type="Proteomes" id="UP001597343">
    <property type="component" value="Unassembled WGS sequence"/>
</dbReference>
<comment type="similarity">
    <text evidence="1">Belongs to the ABC transporter superfamily.</text>
</comment>
<keyword evidence="4 6" id="KW-0067">ATP-binding</keyword>
<name>A0ABW4ZZ88_9BACL</name>
<evidence type="ECO:0000256" key="2">
    <source>
        <dbReference type="ARBA" id="ARBA00022448"/>
    </source>
</evidence>
<dbReference type="RefSeq" id="WP_386046483.1">
    <property type="nucleotide sequence ID" value="NZ_JBHUIO010000005.1"/>
</dbReference>
<evidence type="ECO:0000313" key="6">
    <source>
        <dbReference type="EMBL" id="MFD2170495.1"/>
    </source>
</evidence>
<gene>
    <name evidence="6" type="ORF">ACFSOY_10820</name>
</gene>
<evidence type="ECO:0000259" key="5">
    <source>
        <dbReference type="PROSITE" id="PS50893"/>
    </source>
</evidence>
<accession>A0ABW4ZZ88</accession>
<dbReference type="PROSITE" id="PS00211">
    <property type="entry name" value="ABC_TRANSPORTER_1"/>
    <property type="match status" value="1"/>
</dbReference>
<dbReference type="InterPro" id="IPR017871">
    <property type="entry name" value="ABC_transporter-like_CS"/>
</dbReference>
<dbReference type="InterPro" id="IPR027417">
    <property type="entry name" value="P-loop_NTPase"/>
</dbReference>
<dbReference type="InterPro" id="IPR003593">
    <property type="entry name" value="AAA+_ATPase"/>
</dbReference>
<feature type="domain" description="ABC transporter" evidence="5">
    <location>
        <begin position="2"/>
        <end position="225"/>
    </location>
</feature>
<keyword evidence="3" id="KW-0547">Nucleotide-binding</keyword>
<sequence length="296" mass="33273">MIRIQSLTKRYGQHLALDHLTVSIQPGDLYGLIGPNGSGKSTTLRILTSLIQADSGTVQIMGQHPSKVLGKMGILFEYPHLYPYLSGWDHLVLWGSTNQRPSKSQVSEIAERIGLQASIRRPVKKYSLGMKQRLLIGAILLRNPQVYLLDEPTTGLDQEAIHYLHHLLKEEAARNKTVLITSHTLSDLQGVVNRIGILARGKLVVDERLDNLLHAKDQYSITFAAGKMEQAINFLHQHPHVRVLKHTGLTANIYLEQMEMEALLQALYQVQLIPIEFKRHSYTLEDIYTLHTGGSA</sequence>
<dbReference type="Pfam" id="PF00005">
    <property type="entry name" value="ABC_tran"/>
    <property type="match status" value="1"/>
</dbReference>
<evidence type="ECO:0000256" key="3">
    <source>
        <dbReference type="ARBA" id="ARBA00022741"/>
    </source>
</evidence>
<evidence type="ECO:0000313" key="7">
    <source>
        <dbReference type="Proteomes" id="UP001597343"/>
    </source>
</evidence>
<keyword evidence="7" id="KW-1185">Reference proteome</keyword>
<protein>
    <submittedName>
        <fullName evidence="6">ABC transporter ATP-binding protein</fullName>
    </submittedName>
</protein>
<dbReference type="PANTHER" id="PTHR43335:SF4">
    <property type="entry name" value="ABC TRANSPORTER, ATP-BINDING PROTEIN"/>
    <property type="match status" value="1"/>
</dbReference>
<dbReference type="SMART" id="SM00382">
    <property type="entry name" value="AAA"/>
    <property type="match status" value="1"/>
</dbReference>
<keyword evidence="2" id="KW-0813">Transport</keyword>
<dbReference type="GO" id="GO:0005524">
    <property type="term" value="F:ATP binding"/>
    <property type="evidence" value="ECO:0007669"/>
    <property type="project" value="UniProtKB-KW"/>
</dbReference>
<reference evidence="7" key="1">
    <citation type="journal article" date="2019" name="Int. J. Syst. Evol. Microbiol.">
        <title>The Global Catalogue of Microorganisms (GCM) 10K type strain sequencing project: providing services to taxonomists for standard genome sequencing and annotation.</title>
        <authorList>
            <consortium name="The Broad Institute Genomics Platform"/>
            <consortium name="The Broad Institute Genome Sequencing Center for Infectious Disease"/>
            <person name="Wu L."/>
            <person name="Ma J."/>
        </authorList>
    </citation>
    <scope>NUCLEOTIDE SEQUENCE [LARGE SCALE GENOMIC DNA]</scope>
    <source>
        <strain evidence="7">CGMCC 1.13574</strain>
    </source>
</reference>
<dbReference type="InterPro" id="IPR003439">
    <property type="entry name" value="ABC_transporter-like_ATP-bd"/>
</dbReference>
<dbReference type="SUPFAM" id="SSF52540">
    <property type="entry name" value="P-loop containing nucleoside triphosphate hydrolases"/>
    <property type="match status" value="1"/>
</dbReference>
<comment type="caution">
    <text evidence="6">The sequence shown here is derived from an EMBL/GenBank/DDBJ whole genome shotgun (WGS) entry which is preliminary data.</text>
</comment>
<dbReference type="EMBL" id="JBHUIO010000005">
    <property type="protein sequence ID" value="MFD2170495.1"/>
    <property type="molecule type" value="Genomic_DNA"/>
</dbReference>